<name>A0A6P8B5L2_PYRGI</name>
<dbReference type="AlphaFoldDB" id="A0A6P8B5L2"/>
<proteinExistence type="predicted"/>
<accession>A0A6P8B5L2</accession>
<organism evidence="1 2">
    <name type="scientific">Pyricularia grisea</name>
    <name type="common">Crabgrass-specific blast fungus</name>
    <name type="synonym">Magnaporthe grisea</name>
    <dbReference type="NCBI Taxonomy" id="148305"/>
    <lineage>
        <taxon>Eukaryota</taxon>
        <taxon>Fungi</taxon>
        <taxon>Dikarya</taxon>
        <taxon>Ascomycota</taxon>
        <taxon>Pezizomycotina</taxon>
        <taxon>Sordariomycetes</taxon>
        <taxon>Sordariomycetidae</taxon>
        <taxon>Magnaporthales</taxon>
        <taxon>Pyriculariaceae</taxon>
        <taxon>Pyricularia</taxon>
    </lineage>
</organism>
<sequence length="134" mass="14301">MVLTAVEQPRVEAQPQVPQRAFLVALGQQYLRHRLTVPAQLRGDALDLDDLHHLLGDGVDLFRGQLFVGVHQPPAQAAQPLAVPVREVVLRGRRAQGACAGEAPGADLPGALIVISSPDMMSRMAPTSMVKSDG</sequence>
<evidence type="ECO:0000313" key="2">
    <source>
        <dbReference type="RefSeq" id="XP_030982472.1"/>
    </source>
</evidence>
<reference evidence="1 2" key="1">
    <citation type="journal article" date="2019" name="Mol. Biol. Evol.">
        <title>Blast fungal genomes show frequent chromosomal changes, gene gains and losses, and effector gene turnover.</title>
        <authorList>
            <person name="Gomez Luciano L.B."/>
            <person name="Jason Tsai I."/>
            <person name="Chuma I."/>
            <person name="Tosa Y."/>
            <person name="Chen Y.H."/>
            <person name="Li J.Y."/>
            <person name="Li M.Y."/>
            <person name="Jade Lu M.Y."/>
            <person name="Nakayashiki H."/>
            <person name="Li W.H."/>
        </authorList>
    </citation>
    <scope>NUCLEOTIDE SEQUENCE [LARGE SCALE GENOMIC DNA]</scope>
    <source>
        <strain evidence="1 2">NI907</strain>
    </source>
</reference>
<dbReference type="RefSeq" id="XP_030982472.1">
    <property type="nucleotide sequence ID" value="XM_031126154.1"/>
</dbReference>
<dbReference type="Proteomes" id="UP000515153">
    <property type="component" value="Chromosome I"/>
</dbReference>
<evidence type="ECO:0000313" key="1">
    <source>
        <dbReference type="Proteomes" id="UP000515153"/>
    </source>
</evidence>
<gene>
    <name evidence="2" type="ORF">PgNI_06127</name>
</gene>
<protein>
    <submittedName>
        <fullName evidence="2">Uncharacterized protein</fullName>
    </submittedName>
</protein>
<dbReference type="GeneID" id="41961063"/>
<dbReference type="KEGG" id="pgri:PgNI_06127"/>
<reference evidence="2" key="3">
    <citation type="submission" date="2025-08" db="UniProtKB">
        <authorList>
            <consortium name="RefSeq"/>
        </authorList>
    </citation>
    <scope>IDENTIFICATION</scope>
    <source>
        <strain evidence="2">NI907</strain>
    </source>
</reference>
<keyword evidence="1" id="KW-1185">Reference proteome</keyword>
<reference evidence="2" key="2">
    <citation type="submission" date="2019-10" db="EMBL/GenBank/DDBJ databases">
        <authorList>
            <consortium name="NCBI Genome Project"/>
        </authorList>
    </citation>
    <scope>NUCLEOTIDE SEQUENCE</scope>
    <source>
        <strain evidence="2">NI907</strain>
    </source>
</reference>